<dbReference type="Proteomes" id="UP001187471">
    <property type="component" value="Unassembled WGS sequence"/>
</dbReference>
<feature type="domain" description="Myb/SANT-like" evidence="2">
    <location>
        <begin position="19"/>
        <end position="77"/>
    </location>
</feature>
<dbReference type="EMBL" id="JAVXUO010001409">
    <property type="protein sequence ID" value="KAK2982592.1"/>
    <property type="molecule type" value="Genomic_DNA"/>
</dbReference>
<dbReference type="PANTHER" id="PTHR46929:SF23">
    <property type="entry name" value="L10-INTERACTING MYB DOMAIN-CONTAINING PROTEIN-LIKE"/>
    <property type="match status" value="1"/>
</dbReference>
<feature type="region of interest" description="Disordered" evidence="1">
    <location>
        <begin position="283"/>
        <end position="303"/>
    </location>
</feature>
<feature type="compositionally biased region" description="Polar residues" evidence="1">
    <location>
        <begin position="287"/>
        <end position="296"/>
    </location>
</feature>
<evidence type="ECO:0000259" key="2">
    <source>
        <dbReference type="Pfam" id="PF12776"/>
    </source>
</evidence>
<gene>
    <name evidence="3" type="ORF">RJ640_002081</name>
</gene>
<evidence type="ECO:0000313" key="3">
    <source>
        <dbReference type="EMBL" id="KAK2982592.1"/>
    </source>
</evidence>
<name>A0AA88UP84_9ASTE</name>
<dbReference type="AlphaFoldDB" id="A0AA88UP84"/>
<dbReference type="Gene3D" id="3.80.10.10">
    <property type="entry name" value="Ribonuclease Inhibitor"/>
    <property type="match status" value="1"/>
</dbReference>
<dbReference type="InterPro" id="IPR024752">
    <property type="entry name" value="Myb/SANT-like_dom"/>
</dbReference>
<sequence>MGKRTRKEGETSDKSTNFRWSIPMDCLFLEILADETTKGNKPSSSFKPTSFVRVAQAINEKFGCECSPLHVENHLRTEADMKHNIIPSGQKRICSADSMELLQMVSSFLESYLVVFHRATYLELHGNNKSVILLDMLYYNLSGTLFPAITQLRTIVNLSLAGNGFSGAFTPEIHKLPRLQFLNISNNQFNGSLNWVSQLKELVLLDAYNNEFSGSLLLGGTQILTLKHLDFDILYYSRLHLIFEQKCPTNEKYLNKKIDMYEEMALVAGKAIATGDDNEVVAKGKDGSSTATSSCGRQHRKRKREDEDTRYDKLVGEIGQVALAIKQLTKNELVISDLYDEVMKTKGFDETFLATVFDCLVENEKQAKAFMVKSDNLRKIWIANFMAKL</sequence>
<protein>
    <recommendedName>
        <fullName evidence="2">Myb/SANT-like domain-containing protein</fullName>
    </recommendedName>
</protein>
<dbReference type="SUPFAM" id="SSF52058">
    <property type="entry name" value="L domain-like"/>
    <property type="match status" value="1"/>
</dbReference>
<reference evidence="3" key="1">
    <citation type="submission" date="2022-12" db="EMBL/GenBank/DDBJ databases">
        <title>Draft genome assemblies for two species of Escallonia (Escalloniales).</title>
        <authorList>
            <person name="Chanderbali A."/>
            <person name="Dervinis C."/>
            <person name="Anghel I."/>
            <person name="Soltis D."/>
            <person name="Soltis P."/>
            <person name="Zapata F."/>
        </authorList>
    </citation>
    <scope>NUCLEOTIDE SEQUENCE</scope>
    <source>
        <strain evidence="3">UCBG92.1500</strain>
        <tissue evidence="3">Leaf</tissue>
    </source>
</reference>
<evidence type="ECO:0000256" key="1">
    <source>
        <dbReference type="SAM" id="MobiDB-lite"/>
    </source>
</evidence>
<dbReference type="PANTHER" id="PTHR46929">
    <property type="entry name" value="EXPRESSED PROTEIN"/>
    <property type="match status" value="1"/>
</dbReference>
<dbReference type="Pfam" id="PF12776">
    <property type="entry name" value="Myb_DNA-bind_3"/>
    <property type="match status" value="1"/>
</dbReference>
<comment type="caution">
    <text evidence="3">The sequence shown here is derived from an EMBL/GenBank/DDBJ whole genome shotgun (WGS) entry which is preliminary data.</text>
</comment>
<proteinExistence type="predicted"/>
<organism evidence="3 4">
    <name type="scientific">Escallonia rubra</name>
    <dbReference type="NCBI Taxonomy" id="112253"/>
    <lineage>
        <taxon>Eukaryota</taxon>
        <taxon>Viridiplantae</taxon>
        <taxon>Streptophyta</taxon>
        <taxon>Embryophyta</taxon>
        <taxon>Tracheophyta</taxon>
        <taxon>Spermatophyta</taxon>
        <taxon>Magnoliopsida</taxon>
        <taxon>eudicotyledons</taxon>
        <taxon>Gunneridae</taxon>
        <taxon>Pentapetalae</taxon>
        <taxon>asterids</taxon>
        <taxon>campanulids</taxon>
        <taxon>Escalloniales</taxon>
        <taxon>Escalloniaceae</taxon>
        <taxon>Escallonia</taxon>
    </lineage>
</organism>
<keyword evidence="4" id="KW-1185">Reference proteome</keyword>
<dbReference type="InterPro" id="IPR032675">
    <property type="entry name" value="LRR_dom_sf"/>
</dbReference>
<accession>A0AA88UP84</accession>
<evidence type="ECO:0000313" key="4">
    <source>
        <dbReference type="Proteomes" id="UP001187471"/>
    </source>
</evidence>